<dbReference type="Proteomes" id="UP000236520">
    <property type="component" value="Unassembled WGS sequence"/>
</dbReference>
<evidence type="ECO:0000313" key="2">
    <source>
        <dbReference type="Proteomes" id="UP000236520"/>
    </source>
</evidence>
<keyword evidence="2" id="KW-1185">Reference proteome</keyword>
<comment type="caution">
    <text evidence="1">The sequence shown here is derived from an EMBL/GenBank/DDBJ whole genome shotgun (WGS) entry which is preliminary data.</text>
</comment>
<protein>
    <submittedName>
        <fullName evidence="1">Uncharacterized protein</fullName>
    </submittedName>
</protein>
<name>A0A2J7YND6_STRMQ</name>
<gene>
    <name evidence="1" type="ORF">SMF913_24998</name>
</gene>
<evidence type="ECO:0000313" key="1">
    <source>
        <dbReference type="EMBL" id="PNG89533.1"/>
    </source>
</evidence>
<proteinExistence type="predicted"/>
<dbReference type="EMBL" id="LJIW01000002">
    <property type="protein sequence ID" value="PNG89533.1"/>
    <property type="molecule type" value="Genomic_DNA"/>
</dbReference>
<accession>A0A2J7YND6</accession>
<sequence>MLGGTYQQHADHTCSATTMRARRDEWIAVSLFEGLHQPALDAYHEAIGLDLENHLVDGCLVKAPGSGQNTGRSPVDRGKSGLVRSVLVDGGGCHWGGVLAGANRNDSPPVRPTLETVHIWYLPRETLVLFDSLAR</sequence>
<organism evidence="1 2">
    <name type="scientific">Streptomyces malaysiensis</name>
    <dbReference type="NCBI Taxonomy" id="92644"/>
    <lineage>
        <taxon>Bacteria</taxon>
        <taxon>Bacillati</taxon>
        <taxon>Actinomycetota</taxon>
        <taxon>Actinomycetes</taxon>
        <taxon>Kitasatosporales</taxon>
        <taxon>Streptomycetaceae</taxon>
        <taxon>Streptomyces</taxon>
        <taxon>Streptomyces violaceusniger group</taxon>
    </lineage>
</organism>
<reference evidence="1 2" key="1">
    <citation type="submission" date="2015-09" db="EMBL/GenBank/DDBJ databases">
        <title>Genome sequence, genome mining and natural product profiling of a biocontrol bacterium Streptomyces malaysiensis F913.</title>
        <authorList>
            <person name="Xu Y."/>
            <person name="Wei J."/>
            <person name="Xie J."/>
            <person name="Li T."/>
            <person name="Zhou Z."/>
        </authorList>
    </citation>
    <scope>NUCLEOTIDE SEQUENCE [LARGE SCALE GENOMIC DNA]</scope>
    <source>
        <strain evidence="1 2">F913</strain>
    </source>
</reference>
<dbReference type="AlphaFoldDB" id="A0A2J7YND6"/>